<protein>
    <recommendedName>
        <fullName evidence="2">histidine kinase</fullName>
        <ecNumber evidence="2">2.7.13.3</ecNumber>
    </recommendedName>
</protein>
<comment type="catalytic activity">
    <reaction evidence="1">
        <text>ATP + protein L-histidine = ADP + protein N-phospho-L-histidine.</text>
        <dbReference type="EC" id="2.7.13.3"/>
    </reaction>
</comment>
<gene>
    <name evidence="8" type="ordered locus">Selin_2515</name>
</gene>
<dbReference type="PROSITE" id="PS50109">
    <property type="entry name" value="HIS_KIN"/>
    <property type="match status" value="1"/>
</dbReference>
<feature type="coiled-coil region" evidence="5">
    <location>
        <begin position="112"/>
        <end position="139"/>
    </location>
</feature>
<dbReference type="InterPro" id="IPR003661">
    <property type="entry name" value="HisK_dim/P_dom"/>
</dbReference>
<name>E6W5U3_DESIS</name>
<evidence type="ECO:0000256" key="5">
    <source>
        <dbReference type="SAM" id="Coils"/>
    </source>
</evidence>
<dbReference type="RefSeq" id="WP_013507098.1">
    <property type="nucleotide sequence ID" value="NC_014836.1"/>
</dbReference>
<dbReference type="EMBL" id="CP002432">
    <property type="protein sequence ID" value="ADU67228.1"/>
    <property type="molecule type" value="Genomic_DNA"/>
</dbReference>
<dbReference type="PRINTS" id="PR00344">
    <property type="entry name" value="BCTRLSENSOR"/>
</dbReference>
<evidence type="ECO:0000313" key="9">
    <source>
        <dbReference type="Proteomes" id="UP000002572"/>
    </source>
</evidence>
<dbReference type="OrthoDB" id="9799273at2"/>
<organism evidence="8 9">
    <name type="scientific">Desulfurispirillum indicum (strain ATCC BAA-1389 / DSM 22839 / S5)</name>
    <dbReference type="NCBI Taxonomy" id="653733"/>
    <lineage>
        <taxon>Bacteria</taxon>
        <taxon>Pseudomonadati</taxon>
        <taxon>Chrysiogenota</taxon>
        <taxon>Chrysiogenia</taxon>
        <taxon>Chrysiogenales</taxon>
        <taxon>Chrysiogenaceae</taxon>
        <taxon>Desulfurispirillum</taxon>
    </lineage>
</organism>
<dbReference type="InterPro" id="IPR004358">
    <property type="entry name" value="Sig_transdc_His_kin-like_C"/>
</dbReference>
<dbReference type="SMART" id="SM00388">
    <property type="entry name" value="HisKA"/>
    <property type="match status" value="1"/>
</dbReference>
<evidence type="ECO:0000256" key="4">
    <source>
        <dbReference type="PROSITE-ProRule" id="PRU00169"/>
    </source>
</evidence>
<keyword evidence="3 4" id="KW-0597">Phosphoprotein</keyword>
<dbReference type="GO" id="GO:0000155">
    <property type="term" value="F:phosphorelay sensor kinase activity"/>
    <property type="evidence" value="ECO:0007669"/>
    <property type="project" value="InterPro"/>
</dbReference>
<dbReference type="CDD" id="cd00082">
    <property type="entry name" value="HisKA"/>
    <property type="match status" value="1"/>
</dbReference>
<dbReference type="CDD" id="cd00156">
    <property type="entry name" value="REC"/>
    <property type="match status" value="1"/>
</dbReference>
<evidence type="ECO:0000256" key="2">
    <source>
        <dbReference type="ARBA" id="ARBA00012438"/>
    </source>
</evidence>
<dbReference type="STRING" id="653733.Selin_2515"/>
<dbReference type="InterPro" id="IPR036890">
    <property type="entry name" value="HATPase_C_sf"/>
</dbReference>
<keyword evidence="9" id="KW-1185">Reference proteome</keyword>
<dbReference type="AlphaFoldDB" id="E6W5U3"/>
<evidence type="ECO:0000259" key="6">
    <source>
        <dbReference type="PROSITE" id="PS50109"/>
    </source>
</evidence>
<keyword evidence="5" id="KW-0175">Coiled coil</keyword>
<dbReference type="PANTHER" id="PTHR43547">
    <property type="entry name" value="TWO-COMPONENT HISTIDINE KINASE"/>
    <property type="match status" value="1"/>
</dbReference>
<dbReference type="SUPFAM" id="SSF52172">
    <property type="entry name" value="CheY-like"/>
    <property type="match status" value="1"/>
</dbReference>
<evidence type="ECO:0000256" key="3">
    <source>
        <dbReference type="ARBA" id="ARBA00022553"/>
    </source>
</evidence>
<dbReference type="InterPro" id="IPR001789">
    <property type="entry name" value="Sig_transdc_resp-reg_receiver"/>
</dbReference>
<dbReference type="InterPro" id="IPR011006">
    <property type="entry name" value="CheY-like_superfamily"/>
</dbReference>
<dbReference type="SMART" id="SM00387">
    <property type="entry name" value="HATPase_c"/>
    <property type="match status" value="1"/>
</dbReference>
<dbReference type="Gene3D" id="1.10.287.130">
    <property type="match status" value="1"/>
</dbReference>
<dbReference type="Pfam" id="PF00512">
    <property type="entry name" value="HisKA"/>
    <property type="match status" value="1"/>
</dbReference>
<dbReference type="PROSITE" id="PS50110">
    <property type="entry name" value="RESPONSE_REGULATORY"/>
    <property type="match status" value="1"/>
</dbReference>
<dbReference type="Proteomes" id="UP000002572">
    <property type="component" value="Chromosome"/>
</dbReference>
<proteinExistence type="predicted"/>
<dbReference type="InParanoid" id="E6W5U3"/>
<dbReference type="PANTHER" id="PTHR43547:SF2">
    <property type="entry name" value="HYBRID SIGNAL TRANSDUCTION HISTIDINE KINASE C"/>
    <property type="match status" value="1"/>
</dbReference>
<evidence type="ECO:0000313" key="8">
    <source>
        <dbReference type="EMBL" id="ADU67228.1"/>
    </source>
</evidence>
<dbReference type="InterPro" id="IPR003594">
    <property type="entry name" value="HATPase_dom"/>
</dbReference>
<reference evidence="8 9" key="1">
    <citation type="submission" date="2010-12" db="EMBL/GenBank/DDBJ databases">
        <title>Complete sequence of Desulfurispirillum indicum S5.</title>
        <authorList>
            <consortium name="US DOE Joint Genome Institute"/>
            <person name="Lucas S."/>
            <person name="Copeland A."/>
            <person name="Lapidus A."/>
            <person name="Cheng J.-F."/>
            <person name="Goodwin L."/>
            <person name="Pitluck S."/>
            <person name="Chertkov O."/>
            <person name="Held B."/>
            <person name="Detter J.C."/>
            <person name="Han C."/>
            <person name="Tapia R."/>
            <person name="Land M."/>
            <person name="Hauser L."/>
            <person name="Kyrpides N."/>
            <person name="Ivanova N."/>
            <person name="Mikhailova N."/>
            <person name="Haggblom M."/>
            <person name="Rauschenbach I."/>
            <person name="Bini E."/>
            <person name="Woyke T."/>
        </authorList>
    </citation>
    <scope>NUCLEOTIDE SEQUENCE [LARGE SCALE GENOMIC DNA]</scope>
    <source>
        <strain evidence="9">ATCC BAA-1389 / DSM 22839 / S5</strain>
    </source>
</reference>
<dbReference type="KEGG" id="din:Selin_2515"/>
<sequence>MRRILLIEDDPVLRHNMVELLTLENYDVDDAQDGEEGVRKALESHHDLVLCDIMMPKMDGYQVFEALKSHPRTASIPFLFLTAKVDKEDVRRGMVMGADDYIQKPAPIEELLQAIEVRLRKKRLQLEQEQQRSEALCSELASRIPHELITPLNSILGYAELIIEEEPSNLSHQEIVPMACAIQSAAERLMETIHKYLLYNELQFLRFTGNRSGSGEIRDNLCTITRHIGSDVAKKWKRIEDMEIALPEYPIHACIPYFSHVVRQLTDNACKFSAAGSPITLQCRLTGNSITLSVSDQGRGIPAENLDQLGAFQQFERHHYEQQGSGLGLAIVKLILQHSQGSLDIQSIPDQGTTVTLGFPVTVDAP</sequence>
<dbReference type="eggNOG" id="COG0642">
    <property type="taxonomic scope" value="Bacteria"/>
</dbReference>
<dbReference type="eggNOG" id="COG0745">
    <property type="taxonomic scope" value="Bacteria"/>
</dbReference>
<dbReference type="Pfam" id="PF02518">
    <property type="entry name" value="HATPase_c"/>
    <property type="match status" value="1"/>
</dbReference>
<feature type="domain" description="Histidine kinase" evidence="6">
    <location>
        <begin position="143"/>
        <end position="363"/>
    </location>
</feature>
<evidence type="ECO:0000259" key="7">
    <source>
        <dbReference type="PROSITE" id="PS50110"/>
    </source>
</evidence>
<accession>E6W5U3</accession>
<dbReference type="InterPro" id="IPR036097">
    <property type="entry name" value="HisK_dim/P_sf"/>
</dbReference>
<feature type="modified residue" description="4-aspartylphosphate" evidence="4">
    <location>
        <position position="52"/>
    </location>
</feature>
<dbReference type="SUPFAM" id="SSF55874">
    <property type="entry name" value="ATPase domain of HSP90 chaperone/DNA topoisomerase II/histidine kinase"/>
    <property type="match status" value="1"/>
</dbReference>
<evidence type="ECO:0000256" key="1">
    <source>
        <dbReference type="ARBA" id="ARBA00000085"/>
    </source>
</evidence>
<dbReference type="SMART" id="SM00448">
    <property type="entry name" value="REC"/>
    <property type="match status" value="1"/>
</dbReference>
<dbReference type="EC" id="2.7.13.3" evidence="2"/>
<feature type="domain" description="Response regulatory" evidence="7">
    <location>
        <begin position="3"/>
        <end position="119"/>
    </location>
</feature>
<dbReference type="SUPFAM" id="SSF47384">
    <property type="entry name" value="Homodimeric domain of signal transducing histidine kinase"/>
    <property type="match status" value="1"/>
</dbReference>
<dbReference type="Gene3D" id="3.40.50.2300">
    <property type="match status" value="1"/>
</dbReference>
<dbReference type="Gene3D" id="3.30.565.10">
    <property type="entry name" value="Histidine kinase-like ATPase, C-terminal domain"/>
    <property type="match status" value="1"/>
</dbReference>
<dbReference type="HOGENOM" id="CLU_000445_114_72_0"/>
<dbReference type="Pfam" id="PF00072">
    <property type="entry name" value="Response_reg"/>
    <property type="match status" value="1"/>
</dbReference>
<dbReference type="InterPro" id="IPR005467">
    <property type="entry name" value="His_kinase_dom"/>
</dbReference>
<dbReference type="CDD" id="cd00075">
    <property type="entry name" value="HATPase"/>
    <property type="match status" value="1"/>
</dbReference>